<gene>
    <name evidence="2" type="ORF">YASMINEVIRUS_591</name>
</gene>
<protein>
    <submittedName>
        <fullName evidence="2">Uncharacterized protein</fullName>
    </submittedName>
</protein>
<feature type="region of interest" description="Disordered" evidence="1">
    <location>
        <begin position="127"/>
        <end position="151"/>
    </location>
</feature>
<reference evidence="2 3" key="1">
    <citation type="submission" date="2018-10" db="EMBL/GenBank/DDBJ databases">
        <authorList>
            <consortium name="IHU Genomes"/>
        </authorList>
    </citation>
    <scope>NUCLEOTIDE SEQUENCE [LARGE SCALE GENOMIC DNA]</scope>
    <source>
        <strain evidence="2 3">A1</strain>
    </source>
</reference>
<feature type="compositionally biased region" description="Acidic residues" evidence="1">
    <location>
        <begin position="263"/>
        <end position="276"/>
    </location>
</feature>
<feature type="compositionally biased region" description="Basic and acidic residues" evidence="1">
    <location>
        <begin position="250"/>
        <end position="262"/>
    </location>
</feature>
<proteinExistence type="predicted"/>
<evidence type="ECO:0000256" key="1">
    <source>
        <dbReference type="SAM" id="MobiDB-lite"/>
    </source>
</evidence>
<organism evidence="2 3">
    <name type="scientific">Yasminevirus sp. GU-2018</name>
    <dbReference type="NCBI Taxonomy" id="2420051"/>
    <lineage>
        <taxon>Viruses</taxon>
        <taxon>Varidnaviria</taxon>
        <taxon>Bamfordvirae</taxon>
        <taxon>Nucleocytoviricota</taxon>
        <taxon>Megaviricetes</taxon>
        <taxon>Imitervirales</taxon>
        <taxon>Mimiviridae</taxon>
        <taxon>Klosneuvirinae</taxon>
        <taxon>Yasminevirus</taxon>
        <taxon>Yasminevirus saudimassiliense</taxon>
    </lineage>
</organism>
<feature type="compositionally biased region" description="Basic and acidic residues" evidence="1">
    <location>
        <begin position="277"/>
        <end position="290"/>
    </location>
</feature>
<evidence type="ECO:0000313" key="3">
    <source>
        <dbReference type="Proteomes" id="UP000594342"/>
    </source>
</evidence>
<sequence length="290" mass="34028">MLSTARDKRSLKKMYMSLILIYHPDKVHRITTTDLEKIGIRVSSKDFNEELELNHEFYLEILDTTSKALNCVFRDLERILPSVSTTAPSQSTFSSTSYTKSDSFQEADSSSAPCSWCEGDCTCKPDPKRSSDPRFSNPKPYGWDSRYQTGSGKTKCDTHYETHNVFGEDRKFKVYEGGVNFDTDDVYSDDDEDTWHWAPQQKYYPGPNGMEFRYAKNPFECGYGGSDGCDYCGKRTCNCFGQMEEEEEERYGWRSNEERDFYEREEEDEEEEDPEERNERMFREMRRGFY</sequence>
<dbReference type="EMBL" id="UPSH01000001">
    <property type="protein sequence ID" value="VBB18128.1"/>
    <property type="molecule type" value="Genomic_DNA"/>
</dbReference>
<dbReference type="Proteomes" id="UP000594342">
    <property type="component" value="Unassembled WGS sequence"/>
</dbReference>
<accession>A0A5K0U7Y6</accession>
<evidence type="ECO:0000313" key="2">
    <source>
        <dbReference type="EMBL" id="VBB18128.1"/>
    </source>
</evidence>
<name>A0A5K0U7Y6_9VIRU</name>
<feature type="region of interest" description="Disordered" evidence="1">
    <location>
        <begin position="244"/>
        <end position="290"/>
    </location>
</feature>
<keyword evidence="3" id="KW-1185">Reference proteome</keyword>
<comment type="caution">
    <text evidence="2">The sequence shown here is derived from an EMBL/GenBank/DDBJ whole genome shotgun (WGS) entry which is preliminary data.</text>
</comment>